<dbReference type="InterPro" id="IPR001128">
    <property type="entry name" value="Cyt_P450"/>
</dbReference>
<dbReference type="PRINTS" id="PR00359">
    <property type="entry name" value="BP450"/>
</dbReference>
<organism evidence="2 3">
    <name type="scientific">Bailinhaonella thermotolerans</name>
    <dbReference type="NCBI Taxonomy" id="1070861"/>
    <lineage>
        <taxon>Bacteria</taxon>
        <taxon>Bacillati</taxon>
        <taxon>Actinomycetota</taxon>
        <taxon>Actinomycetes</taxon>
        <taxon>Streptosporangiales</taxon>
        <taxon>Streptosporangiaceae</taxon>
        <taxon>Bailinhaonella</taxon>
    </lineage>
</organism>
<dbReference type="Pfam" id="PF00067">
    <property type="entry name" value="p450"/>
    <property type="match status" value="1"/>
</dbReference>
<dbReference type="Gene3D" id="1.10.630.10">
    <property type="entry name" value="Cytochrome P450"/>
    <property type="match status" value="1"/>
</dbReference>
<name>A0A3A4BCH6_9ACTN</name>
<dbReference type="GO" id="GO:0020037">
    <property type="term" value="F:heme binding"/>
    <property type="evidence" value="ECO:0007669"/>
    <property type="project" value="InterPro"/>
</dbReference>
<dbReference type="InterPro" id="IPR036396">
    <property type="entry name" value="Cyt_P450_sf"/>
</dbReference>
<evidence type="ECO:0000256" key="1">
    <source>
        <dbReference type="ARBA" id="ARBA00010617"/>
    </source>
</evidence>
<dbReference type="SUPFAM" id="SSF48264">
    <property type="entry name" value="Cytochrome P450"/>
    <property type="match status" value="1"/>
</dbReference>
<protein>
    <submittedName>
        <fullName evidence="2">Cytochrome P450</fullName>
    </submittedName>
</protein>
<comment type="similarity">
    <text evidence="1">Belongs to the cytochrome P450 family.</text>
</comment>
<dbReference type="Proteomes" id="UP000265768">
    <property type="component" value="Unassembled WGS sequence"/>
</dbReference>
<dbReference type="EMBL" id="QZEY01000001">
    <property type="protein sequence ID" value="RJL35806.1"/>
    <property type="molecule type" value="Genomic_DNA"/>
</dbReference>
<dbReference type="GO" id="GO:0016705">
    <property type="term" value="F:oxidoreductase activity, acting on paired donors, with incorporation or reduction of molecular oxygen"/>
    <property type="evidence" value="ECO:0007669"/>
    <property type="project" value="InterPro"/>
</dbReference>
<dbReference type="PANTHER" id="PTHR46696">
    <property type="entry name" value="P450, PUTATIVE (EUROFUNG)-RELATED"/>
    <property type="match status" value="1"/>
</dbReference>
<dbReference type="AlphaFoldDB" id="A0A3A4BCH6"/>
<dbReference type="GO" id="GO:0004497">
    <property type="term" value="F:monooxygenase activity"/>
    <property type="evidence" value="ECO:0007669"/>
    <property type="project" value="InterPro"/>
</dbReference>
<dbReference type="RefSeq" id="WP_119924779.1">
    <property type="nucleotide sequence ID" value="NZ_QZEY01000001.1"/>
</dbReference>
<proteinExistence type="inferred from homology"/>
<evidence type="ECO:0000313" key="2">
    <source>
        <dbReference type="EMBL" id="RJL35806.1"/>
    </source>
</evidence>
<dbReference type="InterPro" id="IPR002397">
    <property type="entry name" value="Cyt_P450_B"/>
</dbReference>
<reference evidence="2 3" key="1">
    <citation type="submission" date="2018-09" db="EMBL/GenBank/DDBJ databases">
        <title>YIM 75507 draft genome.</title>
        <authorList>
            <person name="Tang S."/>
            <person name="Feng Y."/>
        </authorList>
    </citation>
    <scope>NUCLEOTIDE SEQUENCE [LARGE SCALE GENOMIC DNA]</scope>
    <source>
        <strain evidence="2 3">YIM 75507</strain>
    </source>
</reference>
<comment type="caution">
    <text evidence="2">The sequence shown here is derived from an EMBL/GenBank/DDBJ whole genome shotgun (WGS) entry which is preliminary data.</text>
</comment>
<gene>
    <name evidence="2" type="ORF">D5H75_03225</name>
</gene>
<evidence type="ECO:0000313" key="3">
    <source>
        <dbReference type="Proteomes" id="UP000265768"/>
    </source>
</evidence>
<dbReference type="PANTHER" id="PTHR46696:SF6">
    <property type="entry name" value="P450, PUTATIVE (EUROFUNG)-RELATED"/>
    <property type="match status" value="1"/>
</dbReference>
<dbReference type="OrthoDB" id="4133219at2"/>
<keyword evidence="3" id="KW-1185">Reference proteome</keyword>
<sequence>MTVDDRTSLRYPFCTEGHRLHPRMDELRREGPVVRVTTNAGSPAWLVIGWEEARRVLRDPVFSRSQVADPGGPVQDAPIVAPELLAVMDYLNRAGLGDEVRRSLTDLPDLPDAWLAGEARAALGAMLRDGAPGDLQRLAARVAGRSMCRLLGLPYEDLPLLIPWADIDLTMYLPPADTERNWLELRDHLRERLSSGDAASSGLLPRLAALNDASPAPLTRDEFANIAGVLFVAGYENLSSFLGTASVALLRRRISLLSGDLRGHVEELLRSCPLLGNALARIVTRDVELAGVPLRAGELVLVDTDSANHDPAAFRDPHRFDPRRNPNPHVRFGHGPYYCVGAQVARRLAAIVLGELARLPGLRLAVPPEEIEWHRDRMAIMPKAVPVQW</sequence>
<dbReference type="GO" id="GO:0005506">
    <property type="term" value="F:iron ion binding"/>
    <property type="evidence" value="ECO:0007669"/>
    <property type="project" value="InterPro"/>
</dbReference>
<accession>A0A3A4BCH6</accession>